<dbReference type="InterPro" id="IPR033749">
    <property type="entry name" value="Polyprenyl_synt_CS"/>
</dbReference>
<dbReference type="SUPFAM" id="SSF48576">
    <property type="entry name" value="Terpenoid synthases"/>
    <property type="match status" value="1"/>
</dbReference>
<keyword evidence="3 6" id="KW-0808">Transferase</keyword>
<dbReference type="InterPro" id="IPR000092">
    <property type="entry name" value="Polyprenyl_synt"/>
</dbReference>
<dbReference type="PANTHER" id="PTHR12001:SF85">
    <property type="entry name" value="SHORT CHAIN ISOPRENYL DIPHOSPHATE SYNTHASE"/>
    <property type="match status" value="1"/>
</dbReference>
<dbReference type="SFLD" id="SFLDS00005">
    <property type="entry name" value="Isoprenoid_Synthase_Type_I"/>
    <property type="match status" value="1"/>
</dbReference>
<sequence length="374" mass="39230">MPADAPAPAPSLPVDRENLRPDVDTALRGFLDAQRTQLAAISADAAPLAEATAALLTGGKRLRAAFCYWSWRAHGGQVDDGRRTAAVRTGAALELFQAAALFHDDVMDNSDTRRGRPAAHRAFAEHHRDAGWSGSDVQYGSSSAILLGDLCLIASQAEIRDALVGVPDDVALRTRTLFDDMQTEVTVGQYLDVLAQAVPWGVDLDADETRARAVIRSKSARYSVEHPLALGAALAGASEDALAAVPTYGLPLGEAFQLRDDVLGVFGDPSVTGKPAGDDLREGKRTVLVSRALRTATPAQRALLLESLGDPDLDLGTVDALRGVLVETGAVAAVEQLIADLTDEAFTALDAADLASPGAETVADLARAAVQRTA</sequence>
<evidence type="ECO:0000256" key="4">
    <source>
        <dbReference type="ARBA" id="ARBA00022723"/>
    </source>
</evidence>
<protein>
    <submittedName>
        <fullName evidence="7">Polyprenyl synthetase family protein</fullName>
    </submittedName>
</protein>
<dbReference type="GO" id="GO:0004659">
    <property type="term" value="F:prenyltransferase activity"/>
    <property type="evidence" value="ECO:0007669"/>
    <property type="project" value="InterPro"/>
</dbReference>
<gene>
    <name evidence="7" type="ORF">H9623_09830</name>
</gene>
<keyword evidence="5" id="KW-0460">Magnesium</keyword>
<evidence type="ECO:0000256" key="1">
    <source>
        <dbReference type="ARBA" id="ARBA00001946"/>
    </source>
</evidence>
<dbReference type="SFLD" id="SFLDG01017">
    <property type="entry name" value="Polyprenyl_Transferase_Like"/>
    <property type="match status" value="1"/>
</dbReference>
<evidence type="ECO:0000256" key="6">
    <source>
        <dbReference type="RuleBase" id="RU004466"/>
    </source>
</evidence>
<dbReference type="AlphaFoldDB" id="A0A9D5UA37"/>
<dbReference type="RefSeq" id="WP_193719876.1">
    <property type="nucleotide sequence ID" value="NZ_JACSPN010000011.1"/>
</dbReference>
<comment type="similarity">
    <text evidence="2 6">Belongs to the FPP/GGPP synthase family.</text>
</comment>
<evidence type="ECO:0000313" key="7">
    <source>
        <dbReference type="EMBL" id="MBE7700604.1"/>
    </source>
</evidence>
<reference evidence="7 8" key="1">
    <citation type="submission" date="2020-08" db="EMBL/GenBank/DDBJ databases">
        <title>A Genomic Blueprint of the Chicken Gut Microbiome.</title>
        <authorList>
            <person name="Gilroy R."/>
            <person name="Ravi A."/>
            <person name="Getino M."/>
            <person name="Pursley I."/>
            <person name="Horton D.L."/>
            <person name="Alikhan N.-F."/>
            <person name="Baker D."/>
            <person name="Gharbi K."/>
            <person name="Hall N."/>
            <person name="Watson M."/>
            <person name="Adriaenssens E.M."/>
            <person name="Foster-Nyarko E."/>
            <person name="Jarju S."/>
            <person name="Secka A."/>
            <person name="Antonio M."/>
            <person name="Oren A."/>
            <person name="Chaudhuri R."/>
            <person name="La Ragione R.M."/>
            <person name="Hildebrand F."/>
            <person name="Pallen M.J."/>
        </authorList>
    </citation>
    <scope>NUCLEOTIDE SEQUENCE [LARGE SCALE GENOMIC DNA]</scope>
    <source>
        <strain evidence="7 8">Sa1BUA8</strain>
    </source>
</reference>
<accession>A0A9D5UA37</accession>
<comment type="caution">
    <text evidence="7">The sequence shown here is derived from an EMBL/GenBank/DDBJ whole genome shotgun (WGS) entry which is preliminary data.</text>
</comment>
<dbReference type="CDD" id="cd00685">
    <property type="entry name" value="Trans_IPPS_HT"/>
    <property type="match status" value="1"/>
</dbReference>
<comment type="cofactor">
    <cofactor evidence="1">
        <name>Mg(2+)</name>
        <dbReference type="ChEBI" id="CHEBI:18420"/>
    </cofactor>
</comment>
<dbReference type="GO" id="GO:0046872">
    <property type="term" value="F:metal ion binding"/>
    <property type="evidence" value="ECO:0007669"/>
    <property type="project" value="UniProtKB-KW"/>
</dbReference>
<name>A0A9D5UA37_9CELL</name>
<keyword evidence="4" id="KW-0479">Metal-binding</keyword>
<evidence type="ECO:0000313" key="8">
    <source>
        <dbReference type="Proteomes" id="UP000822993"/>
    </source>
</evidence>
<dbReference type="Pfam" id="PF00348">
    <property type="entry name" value="polyprenyl_synt"/>
    <property type="match status" value="1"/>
</dbReference>
<keyword evidence="8" id="KW-1185">Reference proteome</keyword>
<dbReference type="GO" id="GO:0008299">
    <property type="term" value="P:isoprenoid biosynthetic process"/>
    <property type="evidence" value="ECO:0007669"/>
    <property type="project" value="InterPro"/>
</dbReference>
<evidence type="ECO:0000256" key="2">
    <source>
        <dbReference type="ARBA" id="ARBA00006706"/>
    </source>
</evidence>
<dbReference type="InterPro" id="IPR008949">
    <property type="entry name" value="Isoprenoid_synthase_dom_sf"/>
</dbReference>
<evidence type="ECO:0000256" key="3">
    <source>
        <dbReference type="ARBA" id="ARBA00022679"/>
    </source>
</evidence>
<proteinExistence type="inferred from homology"/>
<organism evidence="7 8">
    <name type="scientific">Oerskovia douganii</name>
    <dbReference type="NCBI Taxonomy" id="2762210"/>
    <lineage>
        <taxon>Bacteria</taxon>
        <taxon>Bacillati</taxon>
        <taxon>Actinomycetota</taxon>
        <taxon>Actinomycetes</taxon>
        <taxon>Micrococcales</taxon>
        <taxon>Cellulomonadaceae</taxon>
        <taxon>Oerskovia</taxon>
    </lineage>
</organism>
<dbReference type="Proteomes" id="UP000822993">
    <property type="component" value="Unassembled WGS sequence"/>
</dbReference>
<dbReference type="EMBL" id="JACSPN010000011">
    <property type="protein sequence ID" value="MBE7700604.1"/>
    <property type="molecule type" value="Genomic_DNA"/>
</dbReference>
<dbReference type="PROSITE" id="PS00444">
    <property type="entry name" value="POLYPRENYL_SYNTHASE_2"/>
    <property type="match status" value="1"/>
</dbReference>
<dbReference type="PANTHER" id="PTHR12001">
    <property type="entry name" value="GERANYLGERANYL PYROPHOSPHATE SYNTHASE"/>
    <property type="match status" value="1"/>
</dbReference>
<dbReference type="Gene3D" id="1.10.600.10">
    <property type="entry name" value="Farnesyl Diphosphate Synthase"/>
    <property type="match status" value="1"/>
</dbReference>
<evidence type="ECO:0000256" key="5">
    <source>
        <dbReference type="ARBA" id="ARBA00022842"/>
    </source>
</evidence>